<dbReference type="PANTHER" id="PTHR11803:SF39">
    <property type="entry name" value="2-IMINOBUTANOATE_2-IMINOPROPANOATE DEAMINASE"/>
    <property type="match status" value="1"/>
</dbReference>
<dbReference type="GO" id="GO:0019239">
    <property type="term" value="F:deaminase activity"/>
    <property type="evidence" value="ECO:0007669"/>
    <property type="project" value="TreeGrafter"/>
</dbReference>
<proteinExistence type="inferred from homology"/>
<keyword evidence="3" id="KW-1185">Reference proteome</keyword>
<evidence type="ECO:0000256" key="1">
    <source>
        <dbReference type="ARBA" id="ARBA00010552"/>
    </source>
</evidence>
<gene>
    <name evidence="2" type="ORF">DEO27_000075</name>
</gene>
<dbReference type="Gene3D" id="3.30.1330.40">
    <property type="entry name" value="RutC-like"/>
    <property type="match status" value="1"/>
</dbReference>
<dbReference type="NCBIfam" id="TIGR00004">
    <property type="entry name" value="Rid family detoxifying hydrolase"/>
    <property type="match status" value="1"/>
</dbReference>
<evidence type="ECO:0000313" key="2">
    <source>
        <dbReference type="EMBL" id="QEM08484.1"/>
    </source>
</evidence>
<dbReference type="EMBL" id="CP043450">
    <property type="protein sequence ID" value="QEM08484.1"/>
    <property type="molecule type" value="Genomic_DNA"/>
</dbReference>
<accession>A0A5C1HRR6</accession>
<protein>
    <submittedName>
        <fullName evidence="2">RidA family protein</fullName>
    </submittedName>
</protein>
<organism evidence="2 3">
    <name type="scientific">Mucilaginibacter rubeus</name>
    <dbReference type="NCBI Taxonomy" id="2027860"/>
    <lineage>
        <taxon>Bacteria</taxon>
        <taxon>Pseudomonadati</taxon>
        <taxon>Bacteroidota</taxon>
        <taxon>Sphingobacteriia</taxon>
        <taxon>Sphingobacteriales</taxon>
        <taxon>Sphingobacteriaceae</taxon>
        <taxon>Mucilaginibacter</taxon>
    </lineage>
</organism>
<dbReference type="SUPFAM" id="SSF55298">
    <property type="entry name" value="YjgF-like"/>
    <property type="match status" value="1"/>
</dbReference>
<dbReference type="Proteomes" id="UP000251402">
    <property type="component" value="Chromosome"/>
</dbReference>
<dbReference type="OrthoDB" id="9803101at2"/>
<reference evidence="2" key="1">
    <citation type="submission" date="2019-08" db="EMBL/GenBank/DDBJ databases">
        <title>Comparative genome analysis confer to the adaptation heavy metal polluted environment.</title>
        <authorList>
            <person name="Li Y."/>
        </authorList>
    </citation>
    <scope>NUCLEOTIDE SEQUENCE [LARGE SCALE GENOMIC DNA]</scope>
    <source>
        <strain evidence="2">P1</strain>
    </source>
</reference>
<dbReference type="GO" id="GO:0005829">
    <property type="term" value="C:cytosol"/>
    <property type="evidence" value="ECO:0007669"/>
    <property type="project" value="TreeGrafter"/>
</dbReference>
<dbReference type="Pfam" id="PF01042">
    <property type="entry name" value="Ribonuc_L-PSP"/>
    <property type="match status" value="1"/>
</dbReference>
<dbReference type="InterPro" id="IPR006175">
    <property type="entry name" value="YjgF/YER057c/UK114"/>
</dbReference>
<dbReference type="InterPro" id="IPR035959">
    <property type="entry name" value="RutC-like_sf"/>
</dbReference>
<dbReference type="KEGG" id="mrub:DEO27_000075"/>
<comment type="similarity">
    <text evidence="1">Belongs to the RutC family.</text>
</comment>
<dbReference type="InterPro" id="IPR006056">
    <property type="entry name" value="RidA"/>
</dbReference>
<name>A0A5C1HRR6_9SPHI</name>
<dbReference type="AlphaFoldDB" id="A0A5C1HRR6"/>
<dbReference type="CDD" id="cd00448">
    <property type="entry name" value="YjgF_YER057c_UK114_family"/>
    <property type="match status" value="1"/>
</dbReference>
<sequence>MKTIINTNNAPAPIGPYSQATLAGGFLFVSGQIPIDPLSGELISSDIKAEATQVMENIKAILTEAGLGFDNIVKTSIFLTDLQNFVQVNEVYGTYFTTDFPARETIQVSALPKGVNVEISVIAIK</sequence>
<evidence type="ECO:0000313" key="3">
    <source>
        <dbReference type="Proteomes" id="UP000251402"/>
    </source>
</evidence>
<dbReference type="FunFam" id="3.30.1330.40:FF:000001">
    <property type="entry name" value="L-PSP family endoribonuclease"/>
    <property type="match status" value="1"/>
</dbReference>
<dbReference type="RefSeq" id="WP_112573310.1">
    <property type="nucleotide sequence ID" value="NZ_CP043450.1"/>
</dbReference>
<dbReference type="PANTHER" id="PTHR11803">
    <property type="entry name" value="2-IMINOBUTANOATE/2-IMINOPROPANOATE DEAMINASE RIDA"/>
    <property type="match status" value="1"/>
</dbReference>